<gene>
    <name evidence="1" type="ORF">Nepgr_026640</name>
</gene>
<organism evidence="1 2">
    <name type="scientific">Nepenthes gracilis</name>
    <name type="common">Slender pitcher plant</name>
    <dbReference type="NCBI Taxonomy" id="150966"/>
    <lineage>
        <taxon>Eukaryota</taxon>
        <taxon>Viridiplantae</taxon>
        <taxon>Streptophyta</taxon>
        <taxon>Embryophyta</taxon>
        <taxon>Tracheophyta</taxon>
        <taxon>Spermatophyta</taxon>
        <taxon>Magnoliopsida</taxon>
        <taxon>eudicotyledons</taxon>
        <taxon>Gunneridae</taxon>
        <taxon>Pentapetalae</taxon>
        <taxon>Caryophyllales</taxon>
        <taxon>Nepenthaceae</taxon>
        <taxon>Nepenthes</taxon>
    </lineage>
</organism>
<keyword evidence="2" id="KW-1185">Reference proteome</keyword>
<name>A0AAD3TA47_NEPGR</name>
<reference evidence="1" key="1">
    <citation type="submission" date="2023-05" db="EMBL/GenBank/DDBJ databases">
        <title>Nepenthes gracilis genome sequencing.</title>
        <authorList>
            <person name="Fukushima K."/>
        </authorList>
    </citation>
    <scope>NUCLEOTIDE SEQUENCE</scope>
    <source>
        <strain evidence="1">SING2019-196</strain>
    </source>
</reference>
<comment type="caution">
    <text evidence="1">The sequence shown here is derived from an EMBL/GenBank/DDBJ whole genome shotgun (WGS) entry which is preliminary data.</text>
</comment>
<evidence type="ECO:0000313" key="2">
    <source>
        <dbReference type="Proteomes" id="UP001279734"/>
    </source>
</evidence>
<evidence type="ECO:0000313" key="1">
    <source>
        <dbReference type="EMBL" id="GMH24797.1"/>
    </source>
</evidence>
<protein>
    <submittedName>
        <fullName evidence="1">Uncharacterized protein</fullName>
    </submittedName>
</protein>
<dbReference type="Proteomes" id="UP001279734">
    <property type="component" value="Unassembled WGS sequence"/>
</dbReference>
<proteinExistence type="predicted"/>
<dbReference type="EMBL" id="BSYO01000028">
    <property type="protein sequence ID" value="GMH24797.1"/>
    <property type="molecule type" value="Genomic_DNA"/>
</dbReference>
<dbReference type="AlphaFoldDB" id="A0AAD3TA47"/>
<sequence length="120" mass="12959">MAASSVNDSIAGPLPWSLASPEVQIPVIVQAAGDPGPKFFLRRSRLLCRTAIVRSSFGVKFFWSEIRRSTFCRSAFVWSFLGRSGHARISGVTNFRSAAFGPEWPGASCGGSGKLPECCF</sequence>
<accession>A0AAD3TA47</accession>